<sequence>MFYNKVQCRLKNFIKIFITTYENYFPEQCSNIEEGGVFYEEEYLEGLVRLCLECGRTVYPLDRLATVSKHEKLKRDFKNGKLYIL</sequence>
<dbReference type="AlphaFoldDB" id="A0A9N9MTT7"/>
<evidence type="ECO:0000313" key="2">
    <source>
        <dbReference type="EMBL" id="CAG9768500.1"/>
    </source>
</evidence>
<protein>
    <submittedName>
        <fullName evidence="1 2">Uncharacterized protein</fullName>
    </submittedName>
</protein>
<dbReference type="Proteomes" id="UP001152799">
    <property type="component" value="Chromosome 1"/>
</dbReference>
<gene>
    <name evidence="1" type="ORF">CEUTPL_LOCUS187</name>
    <name evidence="2" type="ORF">CEUTPL_LOCUS9036</name>
</gene>
<dbReference type="EMBL" id="OU892277">
    <property type="protein sequence ID" value="CAG9759436.1"/>
    <property type="molecule type" value="Genomic_DNA"/>
</dbReference>
<proteinExistence type="predicted"/>
<evidence type="ECO:0000313" key="1">
    <source>
        <dbReference type="EMBL" id="CAG9759436.1"/>
    </source>
</evidence>
<dbReference type="Proteomes" id="UP001152799">
    <property type="component" value="Chromosome 4"/>
</dbReference>
<dbReference type="EMBL" id="OU892280">
    <property type="protein sequence ID" value="CAG9768500.1"/>
    <property type="molecule type" value="Genomic_DNA"/>
</dbReference>
<name>A0A9N9MTT7_9CUCU</name>
<accession>A0A9N9MTT7</accession>
<reference evidence="2" key="1">
    <citation type="submission" date="2022-01" db="EMBL/GenBank/DDBJ databases">
        <authorList>
            <person name="King R."/>
        </authorList>
    </citation>
    <scope>NUCLEOTIDE SEQUENCE</scope>
</reference>
<evidence type="ECO:0000313" key="3">
    <source>
        <dbReference type="Proteomes" id="UP001152799"/>
    </source>
</evidence>
<keyword evidence="3" id="KW-1185">Reference proteome</keyword>
<organism evidence="2 3">
    <name type="scientific">Ceutorhynchus assimilis</name>
    <name type="common">cabbage seed weevil</name>
    <dbReference type="NCBI Taxonomy" id="467358"/>
    <lineage>
        <taxon>Eukaryota</taxon>
        <taxon>Metazoa</taxon>
        <taxon>Ecdysozoa</taxon>
        <taxon>Arthropoda</taxon>
        <taxon>Hexapoda</taxon>
        <taxon>Insecta</taxon>
        <taxon>Pterygota</taxon>
        <taxon>Neoptera</taxon>
        <taxon>Endopterygota</taxon>
        <taxon>Coleoptera</taxon>
        <taxon>Polyphaga</taxon>
        <taxon>Cucujiformia</taxon>
        <taxon>Curculionidae</taxon>
        <taxon>Ceutorhynchinae</taxon>
        <taxon>Ceutorhynchus</taxon>
    </lineage>
</organism>